<accession>A0A545SP86</accession>
<proteinExistence type="predicted"/>
<evidence type="ECO:0000313" key="1">
    <source>
        <dbReference type="EMBL" id="TQV66803.1"/>
    </source>
</evidence>
<organism evidence="1 2">
    <name type="scientific">Aliiroseovarius halocynthiae</name>
    <dbReference type="NCBI Taxonomy" id="985055"/>
    <lineage>
        <taxon>Bacteria</taxon>
        <taxon>Pseudomonadati</taxon>
        <taxon>Pseudomonadota</taxon>
        <taxon>Alphaproteobacteria</taxon>
        <taxon>Rhodobacterales</taxon>
        <taxon>Paracoccaceae</taxon>
        <taxon>Aliiroseovarius</taxon>
    </lineage>
</organism>
<keyword evidence="2" id="KW-1185">Reference proteome</keyword>
<comment type="caution">
    <text evidence="1">The sequence shown here is derived from an EMBL/GenBank/DDBJ whole genome shotgun (WGS) entry which is preliminary data.</text>
</comment>
<dbReference type="Proteomes" id="UP000315816">
    <property type="component" value="Unassembled WGS sequence"/>
</dbReference>
<dbReference type="RefSeq" id="WP_142854100.1">
    <property type="nucleotide sequence ID" value="NZ_FXWW01000004.1"/>
</dbReference>
<dbReference type="EMBL" id="VICH01000008">
    <property type="protein sequence ID" value="TQV66803.1"/>
    <property type="molecule type" value="Genomic_DNA"/>
</dbReference>
<evidence type="ECO:0000313" key="2">
    <source>
        <dbReference type="Proteomes" id="UP000315816"/>
    </source>
</evidence>
<reference evidence="1 2" key="1">
    <citation type="submission" date="2019-06" db="EMBL/GenBank/DDBJ databases">
        <title>A novel species of marine bacteria.</title>
        <authorList>
            <person name="Wang Y."/>
        </authorList>
    </citation>
    <scope>NUCLEOTIDE SEQUENCE [LARGE SCALE GENOMIC DNA]</scope>
    <source>
        <strain evidence="1 2">MA1-10</strain>
    </source>
</reference>
<protein>
    <submittedName>
        <fullName evidence="1">Uncharacterized protein</fullName>
    </submittedName>
</protein>
<gene>
    <name evidence="1" type="ORF">FIL88_11945</name>
</gene>
<name>A0A545SP86_9RHOB</name>
<dbReference type="AlphaFoldDB" id="A0A545SP86"/>
<sequence>MRGVAVVLGAGLIAALMAGTIVGFIRFSSFTNDVKHSELTLSPAAQSYADQCGEHMKAGIAQRHRVGRYAEFIYASDVQRRCNCAAVEIEVLNDGYVQVAREILALLPEGRSDEITPRIRNQIRDVGKRNELSDSGLFEVLRISSQAIRTCFAR</sequence>